<protein>
    <recommendedName>
        <fullName evidence="6">Autophagy-related protein 27</fullName>
    </recommendedName>
</protein>
<gene>
    <name evidence="4" type="ORF">E0Z10_g8000</name>
</gene>
<reference evidence="4 5" key="1">
    <citation type="submission" date="2019-03" db="EMBL/GenBank/DDBJ databases">
        <title>Draft genome sequence of Xylaria hypoxylon DSM 108379, a ubiquitous saprotrophic-parasitic fungi on hardwood.</title>
        <authorList>
            <person name="Buettner E."/>
            <person name="Leonhardt S."/>
            <person name="Gebauer A.M."/>
            <person name="Liers C."/>
            <person name="Hofrichter M."/>
            <person name="Kellner H."/>
        </authorList>
    </citation>
    <scope>NUCLEOTIDE SEQUENCE [LARGE SCALE GENOMIC DNA]</scope>
    <source>
        <strain evidence="4 5">DSM 108379</strain>
    </source>
</reference>
<dbReference type="OrthoDB" id="3540210at2759"/>
<evidence type="ECO:0000256" key="3">
    <source>
        <dbReference type="SAM" id="SignalP"/>
    </source>
</evidence>
<dbReference type="Proteomes" id="UP000297716">
    <property type="component" value="Unassembled WGS sequence"/>
</dbReference>
<feature type="transmembrane region" description="Helical" evidence="2">
    <location>
        <begin position="445"/>
        <end position="468"/>
    </location>
</feature>
<keyword evidence="5" id="KW-1185">Reference proteome</keyword>
<keyword evidence="2" id="KW-1133">Transmembrane helix</keyword>
<feature type="chain" id="PRO_5021411556" description="Autophagy-related protein 27" evidence="3">
    <location>
        <begin position="18"/>
        <end position="650"/>
    </location>
</feature>
<evidence type="ECO:0000313" key="4">
    <source>
        <dbReference type="EMBL" id="TGJ80760.1"/>
    </source>
</evidence>
<comment type="caution">
    <text evidence="4">The sequence shown here is derived from an EMBL/GenBank/DDBJ whole genome shotgun (WGS) entry which is preliminary data.</text>
</comment>
<evidence type="ECO:0000256" key="2">
    <source>
        <dbReference type="SAM" id="Phobius"/>
    </source>
</evidence>
<dbReference type="EMBL" id="SKBN01000203">
    <property type="protein sequence ID" value="TGJ80760.1"/>
    <property type="molecule type" value="Genomic_DNA"/>
</dbReference>
<evidence type="ECO:0000313" key="5">
    <source>
        <dbReference type="Proteomes" id="UP000297716"/>
    </source>
</evidence>
<feature type="region of interest" description="Disordered" evidence="1">
    <location>
        <begin position="610"/>
        <end position="650"/>
    </location>
</feature>
<sequence>MSLAVLCLAGFAGVTYVLPLLSASAGDEVLLLPGVCGSFDTTAISSNLTEYNELYRPIFSRRITSAANYAQQCYSNSSGTLGCTGLTKDRIPSVVQFNATCPFHEDICRSKTSNLFLDTGYVNSHDYFGLNGPGNERVSYRSTLHCAPLVTKGYTTTKQSADGNYTSYHHGFLMVGTVSNQSLSDDLYMIEDIKRQYQIDIFEDKLHLRHGRDYQIQSFQCSPFNGSLAYSEYIPSPKLRRDDGDSYIIFLSGNGVLFSQPSADAWYRANKRAGSITLTTLDSEANAFMFDEPASPLGCVQQFQFCFEVPPQEKQCGPLASFADSASIAFNMSPSDAAAEHLIWVFSQIVGTSISQVVKVLETQALTARQNLIVGLQGPIAPNQWQLDVVHWWATSLALIQSNFIDSVVGPSDRRLNKYIIPPDDKAICSSQKIRNTAYTSFSVFGLYFLFISGALLILLSFLIEPLLSCLHHRRKYSQYRYLEWVTNESLQLHRLAHEGIGWGTWSRGTEDIPTTEKDQALACLDLSESLHPILHSFPTDLEGGSDTQSVSHSVLQPVTSHGTTPSVRQPSNGEINVETPCAVQQQHNETQNTIITLENRRLSLNYSMSPVSPVEEQQGEEEGDTPPRQETEREAGNIANLAHAEHDAR</sequence>
<keyword evidence="3" id="KW-0732">Signal</keyword>
<evidence type="ECO:0008006" key="6">
    <source>
        <dbReference type="Google" id="ProtNLM"/>
    </source>
</evidence>
<keyword evidence="2" id="KW-0472">Membrane</keyword>
<feature type="signal peptide" evidence="3">
    <location>
        <begin position="1"/>
        <end position="17"/>
    </location>
</feature>
<organism evidence="4 5">
    <name type="scientific">Xylaria hypoxylon</name>
    <dbReference type="NCBI Taxonomy" id="37992"/>
    <lineage>
        <taxon>Eukaryota</taxon>
        <taxon>Fungi</taxon>
        <taxon>Dikarya</taxon>
        <taxon>Ascomycota</taxon>
        <taxon>Pezizomycotina</taxon>
        <taxon>Sordariomycetes</taxon>
        <taxon>Xylariomycetidae</taxon>
        <taxon>Xylariales</taxon>
        <taxon>Xylariaceae</taxon>
        <taxon>Xylaria</taxon>
    </lineage>
</organism>
<feature type="compositionally biased region" description="Basic and acidic residues" evidence="1">
    <location>
        <begin position="626"/>
        <end position="636"/>
    </location>
</feature>
<dbReference type="AlphaFoldDB" id="A0A4Z0YP55"/>
<name>A0A4Z0YP55_9PEZI</name>
<accession>A0A4Z0YP55</accession>
<proteinExistence type="predicted"/>
<keyword evidence="2" id="KW-0812">Transmembrane</keyword>
<evidence type="ECO:0000256" key="1">
    <source>
        <dbReference type="SAM" id="MobiDB-lite"/>
    </source>
</evidence>